<dbReference type="OrthoDB" id="6436825at2759"/>
<evidence type="ECO:0000313" key="2">
    <source>
        <dbReference type="Proteomes" id="UP000499080"/>
    </source>
</evidence>
<evidence type="ECO:0000313" key="1">
    <source>
        <dbReference type="EMBL" id="GBM09545.1"/>
    </source>
</evidence>
<protein>
    <submittedName>
        <fullName evidence="1">Uncharacterized protein</fullName>
    </submittedName>
</protein>
<reference evidence="1 2" key="1">
    <citation type="journal article" date="2019" name="Sci. Rep.">
        <title>Orb-weaving spider Araneus ventricosus genome elucidates the spidroin gene catalogue.</title>
        <authorList>
            <person name="Kono N."/>
            <person name="Nakamura H."/>
            <person name="Ohtoshi R."/>
            <person name="Moran D.A.P."/>
            <person name="Shinohara A."/>
            <person name="Yoshida Y."/>
            <person name="Fujiwara M."/>
            <person name="Mori M."/>
            <person name="Tomita M."/>
            <person name="Arakawa K."/>
        </authorList>
    </citation>
    <scope>NUCLEOTIDE SEQUENCE [LARGE SCALE GENOMIC DNA]</scope>
</reference>
<proteinExistence type="predicted"/>
<sequence>MCHSFTPVPVKSHHIVKPLVAQGLKTCAHVSVRLDGVRKGLQQPYDGPYAVVKSGDNLYNVNIKGKLVNISVDRLKPAFVAANRDIKIPSGKKLVKVIWNCHIRRNLSKLLAFELDFSRM</sequence>
<comment type="caution">
    <text evidence="1">The sequence shown here is derived from an EMBL/GenBank/DDBJ whole genome shotgun (WGS) entry which is preliminary data.</text>
</comment>
<name>A0A4Y2D1W1_ARAVE</name>
<dbReference type="Proteomes" id="UP000499080">
    <property type="component" value="Unassembled WGS sequence"/>
</dbReference>
<dbReference type="PANTHER" id="PTHR38681">
    <property type="entry name" value="RETROVIRUS-RELATED POL POLYPROTEIN FROM TRANSPOSON 412-LIKE PROTEIN-RELATED"/>
    <property type="match status" value="1"/>
</dbReference>
<gene>
    <name evidence="1" type="ORF">AVEN_100451_1</name>
</gene>
<dbReference type="AlphaFoldDB" id="A0A4Y2D1W1"/>
<dbReference type="EMBL" id="BGPR01000271">
    <property type="protein sequence ID" value="GBM09545.1"/>
    <property type="molecule type" value="Genomic_DNA"/>
</dbReference>
<accession>A0A4Y2D1W1</accession>
<organism evidence="1 2">
    <name type="scientific">Araneus ventricosus</name>
    <name type="common">Orbweaver spider</name>
    <name type="synonym">Epeira ventricosa</name>
    <dbReference type="NCBI Taxonomy" id="182803"/>
    <lineage>
        <taxon>Eukaryota</taxon>
        <taxon>Metazoa</taxon>
        <taxon>Ecdysozoa</taxon>
        <taxon>Arthropoda</taxon>
        <taxon>Chelicerata</taxon>
        <taxon>Arachnida</taxon>
        <taxon>Araneae</taxon>
        <taxon>Araneomorphae</taxon>
        <taxon>Entelegynae</taxon>
        <taxon>Araneoidea</taxon>
        <taxon>Araneidae</taxon>
        <taxon>Araneus</taxon>
    </lineage>
</organism>
<keyword evidence="2" id="KW-1185">Reference proteome</keyword>
<dbReference type="PANTHER" id="PTHR38681:SF1">
    <property type="entry name" value="RETROVIRUS-RELATED POL POLYPROTEIN FROM TRANSPOSON 412-LIKE PROTEIN"/>
    <property type="match status" value="1"/>
</dbReference>